<gene>
    <name evidence="2" type="ORF">B0J11DRAFT_501090</name>
</gene>
<feature type="region of interest" description="Disordered" evidence="1">
    <location>
        <begin position="47"/>
        <end position="127"/>
    </location>
</feature>
<reference evidence="2" key="1">
    <citation type="journal article" date="2021" name="Nat. Commun.">
        <title>Genetic determinants of endophytism in the Arabidopsis root mycobiome.</title>
        <authorList>
            <person name="Mesny F."/>
            <person name="Miyauchi S."/>
            <person name="Thiergart T."/>
            <person name="Pickel B."/>
            <person name="Atanasova L."/>
            <person name="Karlsson M."/>
            <person name="Huettel B."/>
            <person name="Barry K.W."/>
            <person name="Haridas S."/>
            <person name="Chen C."/>
            <person name="Bauer D."/>
            <person name="Andreopoulos W."/>
            <person name="Pangilinan J."/>
            <person name="LaButti K."/>
            <person name="Riley R."/>
            <person name="Lipzen A."/>
            <person name="Clum A."/>
            <person name="Drula E."/>
            <person name="Henrissat B."/>
            <person name="Kohler A."/>
            <person name="Grigoriev I.V."/>
            <person name="Martin F.M."/>
            <person name="Hacquard S."/>
        </authorList>
    </citation>
    <scope>NUCLEOTIDE SEQUENCE</scope>
    <source>
        <strain evidence="2">MPI-CAGE-CH-0243</strain>
    </source>
</reference>
<evidence type="ECO:0000313" key="2">
    <source>
        <dbReference type="EMBL" id="KAH7138901.1"/>
    </source>
</evidence>
<proteinExistence type="predicted"/>
<dbReference type="EMBL" id="JAGMWT010000001">
    <property type="protein sequence ID" value="KAH7138901.1"/>
    <property type="molecule type" value="Genomic_DNA"/>
</dbReference>
<feature type="region of interest" description="Disordered" evidence="1">
    <location>
        <begin position="1"/>
        <end position="25"/>
    </location>
</feature>
<dbReference type="OrthoDB" id="3679518at2759"/>
<feature type="compositionally biased region" description="Polar residues" evidence="1">
    <location>
        <begin position="54"/>
        <end position="63"/>
    </location>
</feature>
<protein>
    <submittedName>
        <fullName evidence="2">Uncharacterized protein</fullName>
    </submittedName>
</protein>
<organism evidence="2 3">
    <name type="scientific">Dendryphion nanum</name>
    <dbReference type="NCBI Taxonomy" id="256645"/>
    <lineage>
        <taxon>Eukaryota</taxon>
        <taxon>Fungi</taxon>
        <taxon>Dikarya</taxon>
        <taxon>Ascomycota</taxon>
        <taxon>Pezizomycotina</taxon>
        <taxon>Dothideomycetes</taxon>
        <taxon>Pleosporomycetidae</taxon>
        <taxon>Pleosporales</taxon>
        <taxon>Torulaceae</taxon>
        <taxon>Dendryphion</taxon>
    </lineage>
</organism>
<dbReference type="Proteomes" id="UP000700596">
    <property type="component" value="Unassembled WGS sequence"/>
</dbReference>
<accession>A0A9P9J0I4</accession>
<evidence type="ECO:0000313" key="3">
    <source>
        <dbReference type="Proteomes" id="UP000700596"/>
    </source>
</evidence>
<dbReference type="AlphaFoldDB" id="A0A9P9J0I4"/>
<evidence type="ECO:0000256" key="1">
    <source>
        <dbReference type="SAM" id="MobiDB-lite"/>
    </source>
</evidence>
<feature type="compositionally biased region" description="Polar residues" evidence="1">
    <location>
        <begin position="1"/>
        <end position="11"/>
    </location>
</feature>
<name>A0A9P9J0I4_9PLEO</name>
<keyword evidence="3" id="KW-1185">Reference proteome</keyword>
<comment type="caution">
    <text evidence="2">The sequence shown here is derived from an EMBL/GenBank/DDBJ whole genome shotgun (WGS) entry which is preliminary data.</text>
</comment>
<sequence>MNSSFYKSTSYIPPGGTEEKERRREMELKAYTKAQIYFPDNRPTMLEEAEAHQASHSHPSTNYPGFLDPSHASTQRPSRVSIGDGTTEPEIRRMSGQFNAPTHIEVQRETERKKRHSWKRRILESLK</sequence>